<feature type="region of interest" description="Disordered" evidence="1">
    <location>
        <begin position="1"/>
        <end position="22"/>
    </location>
</feature>
<organism evidence="3 4">
    <name type="scientific">Collybiopsis confluens</name>
    <dbReference type="NCBI Taxonomy" id="2823264"/>
    <lineage>
        <taxon>Eukaryota</taxon>
        <taxon>Fungi</taxon>
        <taxon>Dikarya</taxon>
        <taxon>Basidiomycota</taxon>
        <taxon>Agaricomycotina</taxon>
        <taxon>Agaricomycetes</taxon>
        <taxon>Agaricomycetidae</taxon>
        <taxon>Agaricales</taxon>
        <taxon>Marasmiineae</taxon>
        <taxon>Omphalotaceae</taxon>
        <taxon>Collybiopsis</taxon>
    </lineage>
</organism>
<evidence type="ECO:0000259" key="2">
    <source>
        <dbReference type="PROSITE" id="PS50280"/>
    </source>
</evidence>
<evidence type="ECO:0000313" key="3">
    <source>
        <dbReference type="EMBL" id="KAF5350291.1"/>
    </source>
</evidence>
<dbReference type="InterPro" id="IPR053185">
    <property type="entry name" value="SET_domain_protein"/>
</dbReference>
<comment type="caution">
    <text evidence="3">The sequence shown here is derived from an EMBL/GenBank/DDBJ whole genome shotgun (WGS) entry which is preliminary data.</text>
</comment>
<keyword evidence="4" id="KW-1185">Reference proteome</keyword>
<dbReference type="PROSITE" id="PS50280">
    <property type="entry name" value="SET"/>
    <property type="match status" value="1"/>
</dbReference>
<dbReference type="AlphaFoldDB" id="A0A8H5FV50"/>
<dbReference type="OrthoDB" id="5945798at2759"/>
<dbReference type="PANTHER" id="PTHR47332">
    <property type="entry name" value="SET DOMAIN-CONTAINING PROTEIN 5"/>
    <property type="match status" value="1"/>
</dbReference>
<evidence type="ECO:0000256" key="1">
    <source>
        <dbReference type="SAM" id="MobiDB-lite"/>
    </source>
</evidence>
<accession>A0A8H5FV50</accession>
<dbReference type="Proteomes" id="UP000518752">
    <property type="component" value="Unassembled WGS sequence"/>
</dbReference>
<dbReference type="Pfam" id="PF00856">
    <property type="entry name" value="SET"/>
    <property type="match status" value="1"/>
</dbReference>
<feature type="domain" description="SET" evidence="2">
    <location>
        <begin position="122"/>
        <end position="296"/>
    </location>
</feature>
<dbReference type="EMBL" id="JAACJN010000298">
    <property type="protein sequence ID" value="KAF5350291.1"/>
    <property type="molecule type" value="Genomic_DNA"/>
</dbReference>
<protein>
    <recommendedName>
        <fullName evidence="2">SET domain-containing protein</fullName>
    </recommendedName>
</protein>
<gene>
    <name evidence="3" type="ORF">D9757_014455</name>
</gene>
<dbReference type="CDD" id="cd20071">
    <property type="entry name" value="SET_SMYD"/>
    <property type="match status" value="1"/>
</dbReference>
<proteinExistence type="predicted"/>
<dbReference type="SUPFAM" id="SSF82199">
    <property type="entry name" value="SET domain"/>
    <property type="match status" value="1"/>
</dbReference>
<dbReference type="Gene3D" id="2.170.270.10">
    <property type="entry name" value="SET domain"/>
    <property type="match status" value="1"/>
</dbReference>
<dbReference type="InterPro" id="IPR001214">
    <property type="entry name" value="SET_dom"/>
</dbReference>
<dbReference type="InterPro" id="IPR046341">
    <property type="entry name" value="SET_dom_sf"/>
</dbReference>
<dbReference type="SMART" id="SM00317">
    <property type="entry name" value="SET"/>
    <property type="match status" value="1"/>
</dbReference>
<dbReference type="PANTHER" id="PTHR47332:SF4">
    <property type="entry name" value="SET DOMAIN-CONTAINING PROTEIN 5"/>
    <property type="match status" value="1"/>
</dbReference>
<evidence type="ECO:0000313" key="4">
    <source>
        <dbReference type="Proteomes" id="UP000518752"/>
    </source>
</evidence>
<name>A0A8H5FV50_9AGAR</name>
<reference evidence="3 4" key="1">
    <citation type="journal article" date="2020" name="ISME J.">
        <title>Uncovering the hidden diversity of litter-decomposition mechanisms in mushroom-forming fungi.</title>
        <authorList>
            <person name="Floudas D."/>
            <person name="Bentzer J."/>
            <person name="Ahren D."/>
            <person name="Johansson T."/>
            <person name="Persson P."/>
            <person name="Tunlid A."/>
        </authorList>
    </citation>
    <scope>NUCLEOTIDE SEQUENCE [LARGE SCALE GENOMIC DNA]</scope>
    <source>
        <strain evidence="3 4">CBS 406.79</strain>
    </source>
</reference>
<sequence length="461" mass="51231">MKRGFLNSSKAKQQNEQSTSLPVTKAKLVSKLSHGVVPNAGKGQIPKGYESGFGTRKFFELNATSLDYDPDLYVCTAVPLVTMDAKLSDVPGGWAECVLSGHVKRMIHTTPGFPRRPLSPANGKKLYRIGEAGSKGLGMFATRLIRAGEIIIDERPMMVATASTNSIVSPDDMAKLSVEQIRQIGLREWGKFMKVVFDRMPPENQKAFMELANSHTQDGSDDITGRIRTNGVVTGFRDRNSSGAQGRYTAICKDISRINHSCRPNASWSWHTDSFSLRVCAVRDIRAGEEVTVAYCDALAPASERAEALVPYGIYDCNCGPSCSDPAGIRIGDKRRDRFRFEPVVVFAPHVPPKVGEAPDAWVKPALRRFRELEAEGLEGCNEYHRTAYQLINVYCFLQDVEKVKKYASKIKGVHRVIEKKEFPASFSSAEGIERSQYYQMSEMRKKAGIPEYEPILISFA</sequence>